<reference evidence="1 2" key="1">
    <citation type="journal article" date="2022" name="Nat. Ecol. Evol.">
        <title>A masculinizing supergene underlies an exaggerated male reproductive morph in a spider.</title>
        <authorList>
            <person name="Hendrickx F."/>
            <person name="De Corte Z."/>
            <person name="Sonet G."/>
            <person name="Van Belleghem S.M."/>
            <person name="Kostlbacher S."/>
            <person name="Vangestel C."/>
        </authorList>
    </citation>
    <scope>NUCLEOTIDE SEQUENCE [LARGE SCALE GENOMIC DNA]</scope>
    <source>
        <strain evidence="1">W744_W776</strain>
    </source>
</reference>
<evidence type="ECO:0000313" key="2">
    <source>
        <dbReference type="Proteomes" id="UP000827092"/>
    </source>
</evidence>
<protein>
    <submittedName>
        <fullName evidence="1">Uncharacterized protein</fullName>
    </submittedName>
</protein>
<gene>
    <name evidence="1" type="ORF">JTE90_009605</name>
</gene>
<keyword evidence="2" id="KW-1185">Reference proteome</keyword>
<accession>A0AAV6TEQ6</accession>
<comment type="caution">
    <text evidence="1">The sequence shown here is derived from an EMBL/GenBank/DDBJ whole genome shotgun (WGS) entry which is preliminary data.</text>
</comment>
<feature type="non-terminal residue" evidence="1">
    <location>
        <position position="1"/>
    </location>
</feature>
<evidence type="ECO:0000313" key="1">
    <source>
        <dbReference type="EMBL" id="KAG8158687.1"/>
    </source>
</evidence>
<name>A0AAV6TEQ6_9ARAC</name>
<sequence>EKAFSIEDPTIKAPVLILPRKFAIKKSKRRTPADVLDSTPAAIAAGENNKVEKDDKRVSWHRTASIHSPPARCYDHNMHHIPTNNSA</sequence>
<proteinExistence type="predicted"/>
<organism evidence="1 2">
    <name type="scientific">Oedothorax gibbosus</name>
    <dbReference type="NCBI Taxonomy" id="931172"/>
    <lineage>
        <taxon>Eukaryota</taxon>
        <taxon>Metazoa</taxon>
        <taxon>Ecdysozoa</taxon>
        <taxon>Arthropoda</taxon>
        <taxon>Chelicerata</taxon>
        <taxon>Arachnida</taxon>
        <taxon>Araneae</taxon>
        <taxon>Araneomorphae</taxon>
        <taxon>Entelegynae</taxon>
        <taxon>Araneoidea</taxon>
        <taxon>Linyphiidae</taxon>
        <taxon>Erigoninae</taxon>
        <taxon>Oedothorax</taxon>
    </lineage>
</organism>
<dbReference type="EMBL" id="JAFNEN010005916">
    <property type="protein sequence ID" value="KAG8158687.1"/>
    <property type="molecule type" value="Genomic_DNA"/>
</dbReference>
<dbReference type="AlphaFoldDB" id="A0AAV6TEQ6"/>
<dbReference type="Proteomes" id="UP000827092">
    <property type="component" value="Unassembled WGS sequence"/>
</dbReference>